<name>A0A913X2H6_EXADI</name>
<protein>
    <submittedName>
        <fullName evidence="1">Uncharacterized protein</fullName>
    </submittedName>
</protein>
<dbReference type="Pfam" id="PF15074">
    <property type="entry name" value="CFAP90"/>
    <property type="match status" value="1"/>
</dbReference>
<dbReference type="RefSeq" id="XP_020897875.1">
    <property type="nucleotide sequence ID" value="XM_021042216.2"/>
</dbReference>
<organism evidence="1 2">
    <name type="scientific">Exaiptasia diaphana</name>
    <name type="common">Tropical sea anemone</name>
    <name type="synonym">Aiptasia pulchella</name>
    <dbReference type="NCBI Taxonomy" id="2652724"/>
    <lineage>
        <taxon>Eukaryota</taxon>
        <taxon>Metazoa</taxon>
        <taxon>Cnidaria</taxon>
        <taxon>Anthozoa</taxon>
        <taxon>Hexacorallia</taxon>
        <taxon>Actiniaria</taxon>
        <taxon>Aiptasiidae</taxon>
        <taxon>Exaiptasia</taxon>
    </lineage>
</organism>
<evidence type="ECO:0000313" key="1">
    <source>
        <dbReference type="EnsemblMetazoa" id="XP_020897875.1"/>
    </source>
</evidence>
<dbReference type="InterPro" id="IPR027901">
    <property type="entry name" value="CFAP90"/>
</dbReference>
<keyword evidence="2" id="KW-1185">Reference proteome</keyword>
<dbReference type="EnsemblMetazoa" id="XM_021042216.2">
    <property type="protein sequence ID" value="XP_020897875.1"/>
    <property type="gene ID" value="LOC110236678"/>
</dbReference>
<dbReference type="PANTHER" id="PTHR34444:SF3">
    <property type="match status" value="1"/>
</dbReference>
<dbReference type="GeneID" id="110236678"/>
<dbReference type="Proteomes" id="UP000887567">
    <property type="component" value="Unplaced"/>
</dbReference>
<accession>A0A913X2H6</accession>
<reference evidence="1" key="1">
    <citation type="submission" date="2022-11" db="UniProtKB">
        <authorList>
            <consortium name="EnsemblMetazoa"/>
        </authorList>
    </citation>
    <scope>IDENTIFICATION</scope>
</reference>
<dbReference type="AlphaFoldDB" id="A0A913X2H6"/>
<sequence>MGPLADVPDGPQGYLGMGKTCSVGQGQGKVRKCPRWSTRGIGDGKDTCRLERRHGKRECRGTNTHTITSSKNENLKKAWKVDINPYFTGEKELERISFYNTGKQSKAPSVYDRTFHIEEGYYSKLKRDDRQTRLALNVYDEEKNKTVPTLSSSQYGRRPPLEAPSRRYVRVSTVKRDFYRESGANITGNT</sequence>
<proteinExistence type="predicted"/>
<evidence type="ECO:0000313" key="2">
    <source>
        <dbReference type="Proteomes" id="UP000887567"/>
    </source>
</evidence>
<dbReference type="PANTHER" id="PTHR34444">
    <property type="entry name" value="LOC361192"/>
    <property type="match status" value="1"/>
</dbReference>
<dbReference type="OrthoDB" id="10057935at2759"/>
<dbReference type="KEGG" id="epa:110236678"/>